<dbReference type="Proteomes" id="UP000281245">
    <property type="component" value="Unassembled WGS sequence"/>
</dbReference>
<dbReference type="EMBL" id="QWIL01000506">
    <property type="protein sequence ID" value="RMY18081.1"/>
    <property type="molecule type" value="Genomic_DNA"/>
</dbReference>
<dbReference type="Proteomes" id="UP000271337">
    <property type="component" value="Unassembled WGS sequence"/>
</dbReference>
<evidence type="ECO:0000313" key="2">
    <source>
        <dbReference type="EMBL" id="RMY18081.1"/>
    </source>
</evidence>
<sequence>MAAAELLNAATHAPFKVGQKEVYLPMFKVALKRTPFLSEYHASFIVPLWFSKLDLRDYLFHAYNLPIGPTIRSYVKQSRIRQGSNPDIARPQYKRWHRPRNTKHMTVELESPFVWPDAPKTEEEYQPWNRAEVKKGMEENMEVQERMSQGADQKGVSHERRTAMREQAKALLEGRERWKPGMNRGAGIMHGRAVACHLLILANNQDTAPRNHLANAEPDMSLASFASQMVKQVISVHHPGDLEDIVVEKSIGGYRLTTAQIDSHCPIRNARQHATPVAIVARVQQ</sequence>
<dbReference type="InterPro" id="IPR012677">
    <property type="entry name" value="Nucleotide-bd_a/b_plait_sf"/>
</dbReference>
<dbReference type="GO" id="GO:0032543">
    <property type="term" value="P:mitochondrial translation"/>
    <property type="evidence" value="ECO:0007669"/>
    <property type="project" value="TreeGrafter"/>
</dbReference>
<evidence type="ECO:0000313" key="4">
    <source>
        <dbReference type="Proteomes" id="UP000271337"/>
    </source>
</evidence>
<dbReference type="OrthoDB" id="275582at2759"/>
<evidence type="ECO:0000313" key="5">
    <source>
        <dbReference type="Proteomes" id="UP000276864"/>
    </source>
</evidence>
<dbReference type="Gene3D" id="3.30.70.330">
    <property type="match status" value="1"/>
</dbReference>
<evidence type="ECO:0000313" key="3">
    <source>
        <dbReference type="EMBL" id="RMY34359.1"/>
    </source>
</evidence>
<organism evidence="3 5">
    <name type="scientific">Hortaea werneckii</name>
    <name type="common">Black yeast</name>
    <name type="synonym">Cladosporium werneckii</name>
    <dbReference type="NCBI Taxonomy" id="91943"/>
    <lineage>
        <taxon>Eukaryota</taxon>
        <taxon>Fungi</taxon>
        <taxon>Dikarya</taxon>
        <taxon>Ascomycota</taxon>
        <taxon>Pezizomycotina</taxon>
        <taxon>Dothideomycetes</taxon>
        <taxon>Dothideomycetidae</taxon>
        <taxon>Mycosphaerellales</taxon>
        <taxon>Teratosphaeriaceae</taxon>
        <taxon>Hortaea</taxon>
    </lineage>
</organism>
<dbReference type="PANTHER" id="PTHR12059">
    <property type="entry name" value="RIBOSOMAL PROTEIN L23-RELATED"/>
    <property type="match status" value="1"/>
</dbReference>
<dbReference type="GO" id="GO:0003735">
    <property type="term" value="F:structural constituent of ribosome"/>
    <property type="evidence" value="ECO:0007669"/>
    <property type="project" value="InterPro"/>
</dbReference>
<dbReference type="AlphaFoldDB" id="A0A3M7B3N5"/>
<dbReference type="EMBL" id="QWIM01000462">
    <property type="protein sequence ID" value="RMY34359.1"/>
    <property type="molecule type" value="Genomic_DNA"/>
</dbReference>
<protein>
    <recommendedName>
        <fullName evidence="7">Ribosomal protein L23</fullName>
    </recommendedName>
</protein>
<dbReference type="InterPro" id="IPR013025">
    <property type="entry name" value="Ribosomal_uL23-like"/>
</dbReference>
<dbReference type="EMBL" id="QWIJ01000422">
    <property type="protein sequence ID" value="RMX82511.1"/>
    <property type="molecule type" value="Genomic_DNA"/>
</dbReference>
<evidence type="ECO:0000313" key="6">
    <source>
        <dbReference type="Proteomes" id="UP000281245"/>
    </source>
</evidence>
<evidence type="ECO:0000313" key="1">
    <source>
        <dbReference type="EMBL" id="RMX82511.1"/>
    </source>
</evidence>
<comment type="caution">
    <text evidence="3">The sequence shown here is derived from an EMBL/GenBank/DDBJ whole genome shotgun (WGS) entry which is preliminary data.</text>
</comment>
<proteinExistence type="predicted"/>
<dbReference type="Proteomes" id="UP000276864">
    <property type="component" value="Unassembled WGS sequence"/>
</dbReference>
<dbReference type="GO" id="GO:0005762">
    <property type="term" value="C:mitochondrial large ribosomal subunit"/>
    <property type="evidence" value="ECO:0007669"/>
    <property type="project" value="TreeGrafter"/>
</dbReference>
<dbReference type="PANTHER" id="PTHR12059:SF5">
    <property type="entry name" value="LARGE RIBOSOMAL SUBUNIT PROTEIN UL23M"/>
    <property type="match status" value="1"/>
</dbReference>
<name>A0A3M7B3N5_HORWE</name>
<dbReference type="VEuPathDB" id="FungiDB:BTJ68_02131"/>
<accession>A0A3M7B3N5</accession>
<evidence type="ECO:0008006" key="7">
    <source>
        <dbReference type="Google" id="ProtNLM"/>
    </source>
</evidence>
<gene>
    <name evidence="3" type="ORF">D0866_05301</name>
    <name evidence="2" type="ORF">D0867_05569</name>
    <name evidence="1" type="ORF">D0869_06002</name>
</gene>
<reference evidence="4 5" key="1">
    <citation type="journal article" date="2018" name="BMC Genomics">
        <title>Genomic evidence for intraspecific hybridization in a clonal and extremely halotolerant yeast.</title>
        <authorList>
            <person name="Gostincar C."/>
            <person name="Stajich J.E."/>
            <person name="Zupancic J."/>
            <person name="Zalar P."/>
            <person name="Gunde-Cimerman N."/>
        </authorList>
    </citation>
    <scope>NUCLEOTIDE SEQUENCE [LARGE SCALE GENOMIC DNA]</scope>
    <source>
        <strain evidence="3 5">EXF-6651</strain>
        <strain evidence="1 6">EXF-6656</strain>
        <strain evidence="2 4">EXF-6669</strain>
    </source>
</reference>